<feature type="domain" description="Transketolase N-terminal" evidence="1">
    <location>
        <begin position="20"/>
        <end position="272"/>
    </location>
</feature>
<keyword evidence="3" id="KW-1185">Reference proteome</keyword>
<accession>A0A8J7Q4F4</accession>
<protein>
    <submittedName>
        <fullName evidence="2">Transketolase</fullName>
    </submittedName>
</protein>
<dbReference type="Gene3D" id="3.40.50.970">
    <property type="match status" value="1"/>
</dbReference>
<evidence type="ECO:0000313" key="2">
    <source>
        <dbReference type="EMBL" id="MBO1317994.1"/>
    </source>
</evidence>
<dbReference type="Proteomes" id="UP000664417">
    <property type="component" value="Unassembled WGS sequence"/>
</dbReference>
<comment type="caution">
    <text evidence="2">The sequence shown here is derived from an EMBL/GenBank/DDBJ whole genome shotgun (WGS) entry which is preliminary data.</text>
</comment>
<dbReference type="PANTHER" id="PTHR47514">
    <property type="entry name" value="TRANSKETOLASE N-TERMINAL SECTION-RELATED"/>
    <property type="match status" value="1"/>
</dbReference>
<sequence>MSQIPAPPRDAEFRARCLHIRKEVLQMVRHGKRGHIPSAFSLVEILVTLYDHILQYRADEPEWADRDRFILSKGHGCLALYAVLADKGFFPRDWYKGFCHFDGELGGHPEERNPGVEATTGSLGHGLSIAVGFALAARLQKRHFRNYVVLGDGECGEGSVWEAALAAAKHRLENLVVLVDYNKYMSYGPTHEVCDLEPFAEKWRAFGFAVEEIDMVATPERLRAVLEQTPLGANQPTAIICHTIKGRGLPYMENNLSWHHKSKISHDDIEKMIRDLEEAHA</sequence>
<reference evidence="2" key="1">
    <citation type="submission" date="2021-03" db="EMBL/GenBank/DDBJ databases">
        <authorList>
            <person name="Wang G."/>
        </authorList>
    </citation>
    <scope>NUCLEOTIDE SEQUENCE</scope>
    <source>
        <strain evidence="2">KCTC 12899</strain>
    </source>
</reference>
<dbReference type="Pfam" id="PF00456">
    <property type="entry name" value="Transketolase_N"/>
    <property type="match status" value="1"/>
</dbReference>
<dbReference type="InterPro" id="IPR005474">
    <property type="entry name" value="Transketolase_N"/>
</dbReference>
<name>A0A8J7Q4F4_9BACT</name>
<dbReference type="CDD" id="cd02012">
    <property type="entry name" value="TPP_TK"/>
    <property type="match status" value="1"/>
</dbReference>
<proteinExistence type="predicted"/>
<evidence type="ECO:0000313" key="3">
    <source>
        <dbReference type="Proteomes" id="UP000664417"/>
    </source>
</evidence>
<dbReference type="AlphaFoldDB" id="A0A8J7Q4F4"/>
<dbReference type="RefSeq" id="WP_207857535.1">
    <property type="nucleotide sequence ID" value="NZ_JAFREP010000004.1"/>
</dbReference>
<dbReference type="PANTHER" id="PTHR47514:SF2">
    <property type="entry name" value="TRANSKETOLASE"/>
    <property type="match status" value="1"/>
</dbReference>
<evidence type="ECO:0000259" key="1">
    <source>
        <dbReference type="Pfam" id="PF00456"/>
    </source>
</evidence>
<dbReference type="SUPFAM" id="SSF52518">
    <property type="entry name" value="Thiamin diphosphate-binding fold (THDP-binding)"/>
    <property type="match status" value="1"/>
</dbReference>
<dbReference type="InterPro" id="IPR029061">
    <property type="entry name" value="THDP-binding"/>
</dbReference>
<organism evidence="2 3">
    <name type="scientific">Acanthopleuribacter pedis</name>
    <dbReference type="NCBI Taxonomy" id="442870"/>
    <lineage>
        <taxon>Bacteria</taxon>
        <taxon>Pseudomonadati</taxon>
        <taxon>Acidobacteriota</taxon>
        <taxon>Holophagae</taxon>
        <taxon>Acanthopleuribacterales</taxon>
        <taxon>Acanthopleuribacteraceae</taxon>
        <taxon>Acanthopleuribacter</taxon>
    </lineage>
</organism>
<gene>
    <name evidence="2" type="ORF">J3U88_05930</name>
</gene>
<dbReference type="EMBL" id="JAFREP010000004">
    <property type="protein sequence ID" value="MBO1317994.1"/>
    <property type="molecule type" value="Genomic_DNA"/>
</dbReference>